<name>A0A0K8PB72_9CHLR</name>
<dbReference type="Proteomes" id="UP000053370">
    <property type="component" value="Unassembled WGS sequence"/>
</dbReference>
<proteinExistence type="predicted"/>
<evidence type="ECO:0000313" key="2">
    <source>
        <dbReference type="EMBL" id="GAP39759.1"/>
    </source>
</evidence>
<accession>A0A0K8PB72</accession>
<sequence>MGKKKIIYGILFFMTVFSILGFTTAGQIEIKPVQTATPMANISQGVQNQIVLANPTQTPYIIYVVVTATPESQSSYVQPPVAKVPDGQCVVQLPDGSTCTMGLEVVSEPTYASGAKIAEGEVFYKEWEVRNTGTCTWTKDYQFEFQKGWQIGSTRFNLRKETAPGETVNVQLGMTALLDPGDQYYSTYVLKSPTGVECGEITSKFTVVSGYYTPTKKPGPPRPGRPGPDDPYCYWLPGGECYPWHPWRP</sequence>
<dbReference type="InterPro" id="IPR013783">
    <property type="entry name" value="Ig-like_fold"/>
</dbReference>
<dbReference type="Pfam" id="PF16158">
    <property type="entry name" value="N_BRCA1_IG"/>
    <property type="match status" value="1"/>
</dbReference>
<evidence type="ECO:0000259" key="1">
    <source>
        <dbReference type="Pfam" id="PF16158"/>
    </source>
</evidence>
<dbReference type="Gene3D" id="2.60.40.10">
    <property type="entry name" value="Immunoglobulins"/>
    <property type="match status" value="1"/>
</dbReference>
<feature type="domain" description="Nbr1 FW" evidence="1">
    <location>
        <begin position="110"/>
        <end position="200"/>
    </location>
</feature>
<dbReference type="EMBL" id="DF968180">
    <property type="protein sequence ID" value="GAP39759.1"/>
    <property type="molecule type" value="Genomic_DNA"/>
</dbReference>
<dbReference type="STRING" id="1678840.ATC1_12294"/>
<gene>
    <name evidence="2" type="ORF">ATC1_12294</name>
</gene>
<organism evidence="2">
    <name type="scientific">Flexilinea flocculi</name>
    <dbReference type="NCBI Taxonomy" id="1678840"/>
    <lineage>
        <taxon>Bacteria</taxon>
        <taxon>Bacillati</taxon>
        <taxon>Chloroflexota</taxon>
        <taxon>Anaerolineae</taxon>
        <taxon>Anaerolineales</taxon>
        <taxon>Anaerolineaceae</taxon>
        <taxon>Flexilinea</taxon>
    </lineage>
</organism>
<dbReference type="AlphaFoldDB" id="A0A0K8PB72"/>
<dbReference type="InterPro" id="IPR032350">
    <property type="entry name" value="Nbr1_FW"/>
</dbReference>
<dbReference type="RefSeq" id="WP_062278460.1">
    <property type="nucleotide sequence ID" value="NZ_DF968180.1"/>
</dbReference>
<evidence type="ECO:0000313" key="3">
    <source>
        <dbReference type="Proteomes" id="UP000053370"/>
    </source>
</evidence>
<reference evidence="2" key="1">
    <citation type="journal article" date="2015" name="Genome Announc.">
        <title>Draft Genome Sequence of Anaerolineae Strain TC1, a Novel Isolate from a Methanogenic Wastewater Treatment System.</title>
        <authorList>
            <person name="Matsuura N."/>
            <person name="Tourlousse D.M."/>
            <person name="Sun L."/>
            <person name="Toyonaga M."/>
            <person name="Kuroda K."/>
            <person name="Ohashi A."/>
            <person name="Cruz R."/>
            <person name="Yamaguchi T."/>
            <person name="Sekiguchi Y."/>
        </authorList>
    </citation>
    <scope>NUCLEOTIDE SEQUENCE [LARGE SCALE GENOMIC DNA]</scope>
    <source>
        <strain evidence="2">TC1</strain>
    </source>
</reference>
<keyword evidence="3" id="KW-1185">Reference proteome</keyword>
<protein>
    <recommendedName>
        <fullName evidence="1">Nbr1 FW domain-containing protein</fullName>
    </recommendedName>
</protein>